<dbReference type="Gramene" id="MELO3C035654.2.1">
    <property type="protein sequence ID" value="MELO3C035654.2.1"/>
    <property type="gene ID" value="MELO3C035654.2"/>
</dbReference>
<protein>
    <submittedName>
        <fullName evidence="1">Uncharacterized protein</fullName>
    </submittedName>
</protein>
<organism evidence="1">
    <name type="scientific">Cucumis melo</name>
    <name type="common">Muskmelon</name>
    <dbReference type="NCBI Taxonomy" id="3656"/>
    <lineage>
        <taxon>Eukaryota</taxon>
        <taxon>Viridiplantae</taxon>
        <taxon>Streptophyta</taxon>
        <taxon>Embryophyta</taxon>
        <taxon>Tracheophyta</taxon>
        <taxon>Spermatophyta</taxon>
        <taxon>Magnoliopsida</taxon>
        <taxon>eudicotyledons</taxon>
        <taxon>Gunneridae</taxon>
        <taxon>Pentapetalae</taxon>
        <taxon>rosids</taxon>
        <taxon>fabids</taxon>
        <taxon>Cucurbitales</taxon>
        <taxon>Cucurbitaceae</taxon>
        <taxon>Benincaseae</taxon>
        <taxon>Cucumis</taxon>
    </lineage>
</organism>
<evidence type="ECO:0000313" key="1">
    <source>
        <dbReference type="EnsemblPlants" id="MELO3C035654.2.1"/>
    </source>
</evidence>
<reference evidence="1" key="1">
    <citation type="submission" date="2023-03" db="UniProtKB">
        <authorList>
            <consortium name="EnsemblPlants"/>
        </authorList>
    </citation>
    <scope>IDENTIFICATION</scope>
</reference>
<accession>A0A9I9EM76</accession>
<proteinExistence type="predicted"/>
<sequence length="153" mass="17401">MSSIHRALLHRSLSSSVSIIIFIGISKFPNDEALHSKSSEFESNCVSIKDNDRVLRSHLQFNKGELFLFAKGLMSGTRKTATFCFGILQQLDYGLVQCQTCYFHLSLIMILEGMVFEEFVDHEIDQVHLCISLIRLVHTSCITQKNVEISNFI</sequence>
<dbReference type="EnsemblPlants" id="MELO3C035654.2.1">
    <property type="protein sequence ID" value="MELO3C035654.2.1"/>
    <property type="gene ID" value="MELO3C035654.2"/>
</dbReference>
<name>A0A9I9EM76_CUCME</name>
<dbReference type="AlphaFoldDB" id="A0A9I9EM76"/>